<evidence type="ECO:0000313" key="2">
    <source>
        <dbReference type="EMBL" id="RID98306.1"/>
    </source>
</evidence>
<dbReference type="InterPro" id="IPR029063">
    <property type="entry name" value="SAM-dependent_MTases_sf"/>
</dbReference>
<dbReference type="EMBL" id="QXJC01000003">
    <property type="protein sequence ID" value="RID98306.1"/>
    <property type="molecule type" value="Genomic_DNA"/>
</dbReference>
<name>A0A398CF61_9BURK</name>
<dbReference type="Proteomes" id="UP000266302">
    <property type="component" value="Unassembled WGS sequence"/>
</dbReference>
<evidence type="ECO:0000313" key="3">
    <source>
        <dbReference type="Proteomes" id="UP000266302"/>
    </source>
</evidence>
<dbReference type="GO" id="GO:0005737">
    <property type="term" value="C:cytoplasm"/>
    <property type="evidence" value="ECO:0007669"/>
    <property type="project" value="TreeGrafter"/>
</dbReference>
<dbReference type="InterPro" id="IPR025714">
    <property type="entry name" value="Methyltranfer_dom"/>
</dbReference>
<keyword evidence="2" id="KW-0489">Methyltransferase</keyword>
<dbReference type="SUPFAM" id="SSF53335">
    <property type="entry name" value="S-adenosyl-L-methionine-dependent methyltransferases"/>
    <property type="match status" value="1"/>
</dbReference>
<feature type="domain" description="Methyltransferase" evidence="1">
    <location>
        <begin position="48"/>
        <end position="188"/>
    </location>
</feature>
<dbReference type="GO" id="GO:0032259">
    <property type="term" value="P:methylation"/>
    <property type="evidence" value="ECO:0007669"/>
    <property type="project" value="UniProtKB-KW"/>
</dbReference>
<proteinExistence type="predicted"/>
<comment type="caution">
    <text evidence="2">The sequence shown here is derived from an EMBL/GenBank/DDBJ whole genome shotgun (WGS) entry which is preliminary data.</text>
</comment>
<accession>A0A398CF61</accession>
<gene>
    <name evidence="2" type="ORF">D3F03_08650</name>
</gene>
<keyword evidence="2" id="KW-0808">Transferase</keyword>
<dbReference type="OrthoDB" id="5502211at2"/>
<keyword evidence="3" id="KW-1185">Reference proteome</keyword>
<sequence>MKPRERAAGQDKGAVVDLPELRPGQSVELLKELHILTRDGRLNQDSRRKLKQVSHLFQFIEPLLEEMAADGHAPLLADHGAGKSYLGFILYDLYFKAMGRGHIYGIETRAELVEKSRALAKRLGFERMSFLNLSVAQSQDAAELPERIDLVTALHACDTATDDAIAFGLQKHARAMVLVPCCQAEVAACLRAGKALQLSRTPLAELWRHPLHTRELGSQITNVLRCLHLEASGYQVTVTELVGWEHSMKNELIIARYTGQKKHSATERLRAILQQFGLESSLGPRFGLTA</sequence>
<reference evidence="2 3" key="1">
    <citation type="submission" date="2018-09" db="EMBL/GenBank/DDBJ databases">
        <title>Draft genome of Simplicispira sp. NY-02.</title>
        <authorList>
            <person name="Im W.T."/>
        </authorList>
    </citation>
    <scope>NUCLEOTIDE SEQUENCE [LARGE SCALE GENOMIC DNA]</scope>
    <source>
        <strain evidence="2 3">NY-02</strain>
    </source>
</reference>
<dbReference type="Pfam" id="PF13679">
    <property type="entry name" value="Methyltransf_32"/>
    <property type="match status" value="1"/>
</dbReference>
<dbReference type="PANTHER" id="PTHR13369">
    <property type="match status" value="1"/>
</dbReference>
<protein>
    <submittedName>
        <fullName evidence="2">SAM-dependent methyltransferase</fullName>
    </submittedName>
</protein>
<dbReference type="PANTHER" id="PTHR13369:SF3">
    <property type="entry name" value="METHYLTRANSFERASE DOMAIN-CONTAINING PROTEIN"/>
    <property type="match status" value="1"/>
</dbReference>
<evidence type="ECO:0000259" key="1">
    <source>
        <dbReference type="Pfam" id="PF13679"/>
    </source>
</evidence>
<dbReference type="RefSeq" id="WP_119108971.1">
    <property type="nucleotide sequence ID" value="NZ_QXJC01000003.1"/>
</dbReference>
<organism evidence="2 3">
    <name type="scientific">Simplicispira hankyongi</name>
    <dbReference type="NCBI Taxonomy" id="2315688"/>
    <lineage>
        <taxon>Bacteria</taxon>
        <taxon>Pseudomonadati</taxon>
        <taxon>Pseudomonadota</taxon>
        <taxon>Betaproteobacteria</taxon>
        <taxon>Burkholderiales</taxon>
        <taxon>Comamonadaceae</taxon>
        <taxon>Simplicispira</taxon>
    </lineage>
</organism>
<dbReference type="AlphaFoldDB" id="A0A398CF61"/>
<dbReference type="GO" id="GO:0008168">
    <property type="term" value="F:methyltransferase activity"/>
    <property type="evidence" value="ECO:0007669"/>
    <property type="project" value="UniProtKB-KW"/>
</dbReference>